<protein>
    <submittedName>
        <fullName evidence="4">Uncharacterized protein</fullName>
    </submittedName>
</protein>
<dbReference type="AlphaFoldDB" id="A0A914W5T2"/>
<organism evidence="3 4">
    <name type="scientific">Plectus sambesii</name>
    <dbReference type="NCBI Taxonomy" id="2011161"/>
    <lineage>
        <taxon>Eukaryota</taxon>
        <taxon>Metazoa</taxon>
        <taxon>Ecdysozoa</taxon>
        <taxon>Nematoda</taxon>
        <taxon>Chromadorea</taxon>
        <taxon>Plectida</taxon>
        <taxon>Plectina</taxon>
        <taxon>Plectoidea</taxon>
        <taxon>Plectidae</taxon>
        <taxon>Plectus</taxon>
    </lineage>
</organism>
<name>A0A914W5T2_9BILA</name>
<dbReference type="Proteomes" id="UP000887566">
    <property type="component" value="Unplaced"/>
</dbReference>
<accession>A0A914W5T2</accession>
<reference evidence="4" key="1">
    <citation type="submission" date="2022-11" db="UniProtKB">
        <authorList>
            <consortium name="WormBaseParasite"/>
        </authorList>
    </citation>
    <scope>IDENTIFICATION</scope>
</reference>
<evidence type="ECO:0000256" key="1">
    <source>
        <dbReference type="SAM" id="MobiDB-lite"/>
    </source>
</evidence>
<proteinExistence type="predicted"/>
<feature type="region of interest" description="Disordered" evidence="1">
    <location>
        <begin position="138"/>
        <end position="158"/>
    </location>
</feature>
<feature type="chain" id="PRO_5037241182" evidence="2">
    <location>
        <begin position="26"/>
        <end position="158"/>
    </location>
</feature>
<evidence type="ECO:0000313" key="3">
    <source>
        <dbReference type="Proteomes" id="UP000887566"/>
    </source>
</evidence>
<feature type="signal peptide" evidence="2">
    <location>
        <begin position="1"/>
        <end position="25"/>
    </location>
</feature>
<evidence type="ECO:0000313" key="4">
    <source>
        <dbReference type="WBParaSite" id="PSAMB.scaffold3204size19272.g20682.t2"/>
    </source>
</evidence>
<keyword evidence="2" id="KW-0732">Signal</keyword>
<keyword evidence="3" id="KW-1185">Reference proteome</keyword>
<dbReference type="WBParaSite" id="PSAMB.scaffold3204size19272.g20682.t2">
    <property type="protein sequence ID" value="PSAMB.scaffold3204size19272.g20682.t2"/>
    <property type="gene ID" value="PSAMB.scaffold3204size19272.g20682"/>
</dbReference>
<evidence type="ECO:0000256" key="2">
    <source>
        <dbReference type="SAM" id="SignalP"/>
    </source>
</evidence>
<sequence>MCRSAGVFVIIYCFVAATLFQVVNAHSIVNSIQIRYRRQDPWAEAQKSNANPGSNNPLNIGATSSGGVQIPFLSALTGGVLSGDFSGYRSGGANIWDGTAGGGEGVNIGGIGVSSGKVVNFPGIRSWINLASALQSNPTQAPVPQSNLTFNNDQSKLI</sequence>